<evidence type="ECO:0000256" key="9">
    <source>
        <dbReference type="SAM" id="MobiDB-lite"/>
    </source>
</evidence>
<evidence type="ECO:0000256" key="10">
    <source>
        <dbReference type="SAM" id="Phobius"/>
    </source>
</evidence>
<dbReference type="EMBL" id="JBANRG010000048">
    <property type="protein sequence ID" value="KAK7445178.1"/>
    <property type="molecule type" value="Genomic_DNA"/>
</dbReference>
<feature type="transmembrane region" description="Helical" evidence="10">
    <location>
        <begin position="42"/>
        <end position="65"/>
    </location>
</feature>
<dbReference type="GO" id="GO:0016301">
    <property type="term" value="F:kinase activity"/>
    <property type="evidence" value="ECO:0007669"/>
    <property type="project" value="UniProtKB-KW"/>
</dbReference>
<sequence length="605" mass="69378">MAPIGLFYLVRNILPKLGLPLLLVYGGLKLTDGYFGYRWPSWLIVLALFLTHPVYFVVSSLYLSLKHQRQAASRNAVLPPQVQLGSFAIIRAVIESFAKGYPGDVYHEWSKTYGNYFGLSIFGESRIMTFEPDHVKAILATQFDSFAKGPIVFWQFGSLLGSGVFNSDGEMWKFHRNMTRPFFTKERVSDYDVFDRHAEDVISAMKARIEEGYPVEFQDAVSRFTLDSATEFLFGKDVNSLSAGLPYPPSVSSPDVLKGFVRDHPSNRFAHAFLEGQELTATRTRYGMHWRLREIWGDEVEKRRLVVDEFVNPIIEGARQRKEQVTGKEKVEEEETFLDHLIKYTEDKQILGDELLNMLVASRDTTASLLTFAVYVLSQRPDVEKRLRDEIYEMVGSSAKPTYEHIKEMKYLRAFINETLRLYPPVPFNARTSTTSVVLPSKTGPPVFIPGGTKCLYSVFLMHRRKDLWGPDALEFDPDRFLDFRLHKYLTPNPFIFVPFNAGPRICLGQQFAYNEASFFLVKLLQNFQEIKFAEDVQYTVPEDGPAHVRPPEEWAKAQREGRQEMKDSTKGRDKVMFTMHLTMCVRGGLWVRMSSMKGSEVAVV</sequence>
<dbReference type="PRINTS" id="PR00463">
    <property type="entry name" value="EP450I"/>
</dbReference>
<dbReference type="PANTHER" id="PTHR24287:SF1">
    <property type="entry name" value="P450, PUTATIVE (EUROFUNG)-RELATED"/>
    <property type="match status" value="1"/>
</dbReference>
<comment type="similarity">
    <text evidence="2 8">Belongs to the cytochrome P450 family.</text>
</comment>
<evidence type="ECO:0000256" key="8">
    <source>
        <dbReference type="RuleBase" id="RU000461"/>
    </source>
</evidence>
<dbReference type="InterPro" id="IPR001128">
    <property type="entry name" value="Cyt_P450"/>
</dbReference>
<dbReference type="SUPFAM" id="SSF48264">
    <property type="entry name" value="Cytochrome P450"/>
    <property type="match status" value="1"/>
</dbReference>
<evidence type="ECO:0000256" key="2">
    <source>
        <dbReference type="ARBA" id="ARBA00010617"/>
    </source>
</evidence>
<dbReference type="InterPro" id="IPR017972">
    <property type="entry name" value="Cyt_P450_CS"/>
</dbReference>
<keyword evidence="10" id="KW-0812">Transmembrane</keyword>
<gene>
    <name evidence="11" type="primary">ALK2_6</name>
    <name evidence="11" type="ORF">VKT23_015047</name>
</gene>
<keyword evidence="4 8" id="KW-0479">Metal-binding</keyword>
<reference evidence="11 12" key="1">
    <citation type="submission" date="2024-01" db="EMBL/GenBank/DDBJ databases">
        <title>A draft genome for the cacao thread blight pathogen Marasmiellus scandens.</title>
        <authorList>
            <person name="Baruah I.K."/>
            <person name="Leung J."/>
            <person name="Bukari Y."/>
            <person name="Amoako-Attah I."/>
            <person name="Meinhardt L.W."/>
            <person name="Bailey B.A."/>
            <person name="Cohen S.P."/>
        </authorList>
    </citation>
    <scope>NUCLEOTIDE SEQUENCE [LARGE SCALE GENOMIC DNA]</scope>
    <source>
        <strain evidence="11 12">GH-19</strain>
    </source>
</reference>
<dbReference type="GO" id="GO:0016712">
    <property type="term" value="F:oxidoreductase activity, acting on paired donors, with incorporation or reduction of molecular oxygen, reduced flavin or flavoprotein as one donor, and incorporation of one atom of oxygen"/>
    <property type="evidence" value="ECO:0007669"/>
    <property type="project" value="UniProtKB-EC"/>
</dbReference>
<dbReference type="InterPro" id="IPR047146">
    <property type="entry name" value="Cyt_P450_E_CYP52_fungi"/>
</dbReference>
<keyword evidence="3 8" id="KW-0349">Heme</keyword>
<keyword evidence="7 8" id="KW-0503">Monooxygenase</keyword>
<dbReference type="Gene3D" id="1.10.630.10">
    <property type="entry name" value="Cytochrome P450"/>
    <property type="match status" value="1"/>
</dbReference>
<comment type="cofactor">
    <cofactor evidence="1">
        <name>heme</name>
        <dbReference type="ChEBI" id="CHEBI:30413"/>
    </cofactor>
</comment>
<dbReference type="PROSITE" id="PS00086">
    <property type="entry name" value="CYTOCHROME_P450"/>
    <property type="match status" value="1"/>
</dbReference>
<evidence type="ECO:0000256" key="6">
    <source>
        <dbReference type="ARBA" id="ARBA00023004"/>
    </source>
</evidence>
<proteinExistence type="inferred from homology"/>
<dbReference type="EC" id="1.14.14.1" evidence="11"/>
<keyword evidence="11" id="KW-0418">Kinase</keyword>
<keyword evidence="10" id="KW-0472">Membrane</keyword>
<feature type="region of interest" description="Disordered" evidence="9">
    <location>
        <begin position="548"/>
        <end position="570"/>
    </location>
</feature>
<organism evidence="11 12">
    <name type="scientific">Marasmiellus scandens</name>
    <dbReference type="NCBI Taxonomy" id="2682957"/>
    <lineage>
        <taxon>Eukaryota</taxon>
        <taxon>Fungi</taxon>
        <taxon>Dikarya</taxon>
        <taxon>Basidiomycota</taxon>
        <taxon>Agaricomycotina</taxon>
        <taxon>Agaricomycetes</taxon>
        <taxon>Agaricomycetidae</taxon>
        <taxon>Agaricales</taxon>
        <taxon>Marasmiineae</taxon>
        <taxon>Omphalotaceae</taxon>
        <taxon>Marasmiellus</taxon>
    </lineage>
</organism>
<dbReference type="Pfam" id="PF00067">
    <property type="entry name" value="p450"/>
    <property type="match status" value="1"/>
</dbReference>
<name>A0ABR1IZE8_9AGAR</name>
<dbReference type="PANTHER" id="PTHR24287">
    <property type="entry name" value="P450, PUTATIVE (EUROFUNG)-RELATED"/>
    <property type="match status" value="1"/>
</dbReference>
<dbReference type="CDD" id="cd11063">
    <property type="entry name" value="CYP52"/>
    <property type="match status" value="1"/>
</dbReference>
<keyword evidence="12" id="KW-1185">Reference proteome</keyword>
<dbReference type="InterPro" id="IPR002401">
    <property type="entry name" value="Cyt_P450_E_grp-I"/>
</dbReference>
<keyword evidence="6 8" id="KW-0408">Iron</keyword>
<evidence type="ECO:0000256" key="5">
    <source>
        <dbReference type="ARBA" id="ARBA00023002"/>
    </source>
</evidence>
<evidence type="ECO:0000256" key="1">
    <source>
        <dbReference type="ARBA" id="ARBA00001971"/>
    </source>
</evidence>
<evidence type="ECO:0000256" key="7">
    <source>
        <dbReference type="ARBA" id="ARBA00023033"/>
    </source>
</evidence>
<accession>A0ABR1IZE8</accession>
<evidence type="ECO:0000256" key="3">
    <source>
        <dbReference type="ARBA" id="ARBA00022617"/>
    </source>
</evidence>
<protein>
    <submittedName>
        <fullName evidence="11">Protein kinase alk2</fullName>
        <ecNumber evidence="11">1.14.14.1</ecNumber>
    </submittedName>
</protein>
<dbReference type="InterPro" id="IPR036396">
    <property type="entry name" value="Cyt_P450_sf"/>
</dbReference>
<keyword evidence="5 8" id="KW-0560">Oxidoreductase</keyword>
<keyword evidence="10" id="KW-1133">Transmembrane helix</keyword>
<evidence type="ECO:0000256" key="4">
    <source>
        <dbReference type="ARBA" id="ARBA00022723"/>
    </source>
</evidence>
<evidence type="ECO:0000313" key="12">
    <source>
        <dbReference type="Proteomes" id="UP001498398"/>
    </source>
</evidence>
<keyword evidence="11" id="KW-0808">Transferase</keyword>
<evidence type="ECO:0000313" key="11">
    <source>
        <dbReference type="EMBL" id="KAK7445178.1"/>
    </source>
</evidence>
<comment type="caution">
    <text evidence="11">The sequence shown here is derived from an EMBL/GenBank/DDBJ whole genome shotgun (WGS) entry which is preliminary data.</text>
</comment>
<dbReference type="Proteomes" id="UP001498398">
    <property type="component" value="Unassembled WGS sequence"/>
</dbReference>
<dbReference type="PRINTS" id="PR00385">
    <property type="entry name" value="P450"/>
</dbReference>